<dbReference type="EMBL" id="VAUV01000009">
    <property type="protein sequence ID" value="TLD70191.1"/>
    <property type="molecule type" value="Genomic_DNA"/>
</dbReference>
<sequence>MIARHGNDVNGGSFGDGCDAITGGIDNVDRGIDLAGIVSLGNLCGLFGGDFDSVSSDGFDVNFHLSNQWRILEQDKSKGSDGE</sequence>
<dbReference type="RefSeq" id="WP_138086790.1">
    <property type="nucleotide sequence ID" value="NZ_VAUV01000009.1"/>
</dbReference>
<evidence type="ECO:0000313" key="2">
    <source>
        <dbReference type="Proteomes" id="UP000306196"/>
    </source>
</evidence>
<dbReference type="AlphaFoldDB" id="A0A5R8KD18"/>
<name>A0A5R8KD18_9BACT</name>
<comment type="caution">
    <text evidence="1">The sequence shown here is derived from an EMBL/GenBank/DDBJ whole genome shotgun (WGS) entry which is preliminary data.</text>
</comment>
<gene>
    <name evidence="1" type="ORF">FEM03_13450</name>
</gene>
<organism evidence="1 2">
    <name type="scientific">Phragmitibacter flavus</name>
    <dbReference type="NCBI Taxonomy" id="2576071"/>
    <lineage>
        <taxon>Bacteria</taxon>
        <taxon>Pseudomonadati</taxon>
        <taxon>Verrucomicrobiota</taxon>
        <taxon>Verrucomicrobiia</taxon>
        <taxon>Verrucomicrobiales</taxon>
        <taxon>Verrucomicrobiaceae</taxon>
        <taxon>Phragmitibacter</taxon>
    </lineage>
</organism>
<keyword evidence="2" id="KW-1185">Reference proteome</keyword>
<proteinExistence type="predicted"/>
<protein>
    <submittedName>
        <fullName evidence="1">Uncharacterized protein</fullName>
    </submittedName>
</protein>
<evidence type="ECO:0000313" key="1">
    <source>
        <dbReference type="EMBL" id="TLD70191.1"/>
    </source>
</evidence>
<dbReference type="Proteomes" id="UP000306196">
    <property type="component" value="Unassembled WGS sequence"/>
</dbReference>
<accession>A0A5R8KD18</accession>
<reference evidence="1 2" key="1">
    <citation type="submission" date="2019-05" db="EMBL/GenBank/DDBJ databases">
        <title>Verrucobacter flavum gen. nov., sp. nov. a new member of the family Verrucomicrobiaceae.</title>
        <authorList>
            <person name="Szuroczki S."/>
            <person name="Abbaszade G."/>
            <person name="Szabo A."/>
            <person name="Felfoldi T."/>
            <person name="Schumann P."/>
            <person name="Boka K."/>
            <person name="Keki Z."/>
            <person name="Toumi M."/>
            <person name="Toth E."/>
        </authorList>
    </citation>
    <scope>NUCLEOTIDE SEQUENCE [LARGE SCALE GENOMIC DNA]</scope>
    <source>
        <strain evidence="1 2">MG-N-17</strain>
    </source>
</reference>